<dbReference type="PROSITE" id="PS00198">
    <property type="entry name" value="4FE4S_FER_1"/>
    <property type="match status" value="1"/>
</dbReference>
<dbReference type="RefSeq" id="WP_068362715.1">
    <property type="nucleotide sequence ID" value="NZ_FOJN01000014.1"/>
</dbReference>
<evidence type="ECO:0000256" key="4">
    <source>
        <dbReference type="ARBA" id="ARBA00022723"/>
    </source>
</evidence>
<comment type="catalytic activity">
    <reaction evidence="10">
        <text>2 reduced [2Fe-2S]-[ferredoxin] + NADP(+) + H(+) = 2 oxidized [2Fe-2S]-[ferredoxin] + NADPH</text>
        <dbReference type="Rhea" id="RHEA:20125"/>
        <dbReference type="Rhea" id="RHEA-COMP:10000"/>
        <dbReference type="Rhea" id="RHEA-COMP:10001"/>
        <dbReference type="ChEBI" id="CHEBI:15378"/>
        <dbReference type="ChEBI" id="CHEBI:33737"/>
        <dbReference type="ChEBI" id="CHEBI:33738"/>
        <dbReference type="ChEBI" id="CHEBI:57783"/>
        <dbReference type="ChEBI" id="CHEBI:58349"/>
        <dbReference type="EC" id="1.18.1.2"/>
    </reaction>
</comment>
<keyword evidence="6" id="KW-0521">NADP</keyword>
<dbReference type="InterPro" id="IPR036188">
    <property type="entry name" value="FAD/NAD-bd_sf"/>
</dbReference>
<evidence type="ECO:0000259" key="11">
    <source>
        <dbReference type="PROSITE" id="PS51379"/>
    </source>
</evidence>
<dbReference type="Gene3D" id="3.50.50.60">
    <property type="entry name" value="FAD/NAD(P)-binding domain"/>
    <property type="match status" value="1"/>
</dbReference>
<evidence type="ECO:0000256" key="7">
    <source>
        <dbReference type="ARBA" id="ARBA00023002"/>
    </source>
</evidence>
<evidence type="ECO:0000256" key="5">
    <source>
        <dbReference type="ARBA" id="ARBA00022827"/>
    </source>
</evidence>
<keyword evidence="3" id="KW-0285">Flavoprotein</keyword>
<dbReference type="PANTHER" id="PTHR48467">
    <property type="entry name" value="GLUTAMATE SYNTHASE 1 [NADH], CHLOROPLASTIC-LIKE"/>
    <property type="match status" value="1"/>
</dbReference>
<organism evidence="12 13">
    <name type="scientific">Rhodococcoides kroppenstedtii</name>
    <dbReference type="NCBI Taxonomy" id="293050"/>
    <lineage>
        <taxon>Bacteria</taxon>
        <taxon>Bacillati</taxon>
        <taxon>Actinomycetota</taxon>
        <taxon>Actinomycetes</taxon>
        <taxon>Mycobacteriales</taxon>
        <taxon>Nocardiaceae</taxon>
        <taxon>Rhodococcoides</taxon>
    </lineage>
</organism>
<evidence type="ECO:0000256" key="3">
    <source>
        <dbReference type="ARBA" id="ARBA00022630"/>
    </source>
</evidence>
<dbReference type="EMBL" id="FOJN01000014">
    <property type="protein sequence ID" value="SFA59920.1"/>
    <property type="molecule type" value="Genomic_DNA"/>
</dbReference>
<dbReference type="CDD" id="cd04410">
    <property type="entry name" value="DMSOR_beta-like"/>
    <property type="match status" value="1"/>
</dbReference>
<evidence type="ECO:0000313" key="13">
    <source>
        <dbReference type="Proteomes" id="UP000182054"/>
    </source>
</evidence>
<keyword evidence="5" id="KW-0274">FAD</keyword>
<dbReference type="EC" id="1.18.1.2" evidence="2"/>
<evidence type="ECO:0000256" key="8">
    <source>
        <dbReference type="ARBA" id="ARBA00023004"/>
    </source>
</evidence>
<dbReference type="Proteomes" id="UP000182054">
    <property type="component" value="Unassembled WGS sequence"/>
</dbReference>
<dbReference type="GO" id="GO:0046872">
    <property type="term" value="F:metal ion binding"/>
    <property type="evidence" value="ECO:0007669"/>
    <property type="project" value="UniProtKB-KW"/>
</dbReference>
<comment type="cofactor">
    <cofactor evidence="1">
        <name>FAD</name>
        <dbReference type="ChEBI" id="CHEBI:57692"/>
    </cofactor>
</comment>
<dbReference type="InterPro" id="IPR055275">
    <property type="entry name" value="Ferredox_Rdtase"/>
</dbReference>
<gene>
    <name evidence="12" type="ORF">SAMN05444374_11491</name>
</gene>
<keyword evidence="7" id="KW-0560">Oxidoreductase</keyword>
<dbReference type="PANTHER" id="PTHR48467:SF1">
    <property type="entry name" value="GLUTAMATE SYNTHASE 1 [NADH], CHLOROPLASTIC-LIKE"/>
    <property type="match status" value="1"/>
</dbReference>
<dbReference type="AlphaFoldDB" id="A0A1I0U7M3"/>
<dbReference type="OrthoDB" id="289202at2"/>
<dbReference type="InterPro" id="IPR023753">
    <property type="entry name" value="FAD/NAD-binding_dom"/>
</dbReference>
<dbReference type="InterPro" id="IPR017900">
    <property type="entry name" value="4Fe4S_Fe_S_CS"/>
</dbReference>
<dbReference type="SUPFAM" id="SSF51971">
    <property type="entry name" value="Nucleotide-binding domain"/>
    <property type="match status" value="1"/>
</dbReference>
<dbReference type="InterPro" id="IPR017896">
    <property type="entry name" value="4Fe4S_Fe-S-bd"/>
</dbReference>
<evidence type="ECO:0000313" key="12">
    <source>
        <dbReference type="EMBL" id="SFA59920.1"/>
    </source>
</evidence>
<reference evidence="12 13" key="1">
    <citation type="submission" date="2016-10" db="EMBL/GenBank/DDBJ databases">
        <authorList>
            <person name="de Groot N.N."/>
        </authorList>
    </citation>
    <scope>NUCLEOTIDE SEQUENCE [LARGE SCALE GENOMIC DNA]</scope>
    <source>
        <strain evidence="12 13">DSM 44908</strain>
    </source>
</reference>
<feature type="domain" description="4Fe-4S ferredoxin-type" evidence="11">
    <location>
        <begin position="37"/>
        <end position="66"/>
    </location>
</feature>
<dbReference type="GO" id="GO:0004324">
    <property type="term" value="F:ferredoxin-NADP+ reductase activity"/>
    <property type="evidence" value="ECO:0007669"/>
    <property type="project" value="UniProtKB-EC"/>
</dbReference>
<proteinExistence type="predicted"/>
<keyword evidence="8" id="KW-0408">Iron</keyword>
<dbReference type="GO" id="GO:0051536">
    <property type="term" value="F:iron-sulfur cluster binding"/>
    <property type="evidence" value="ECO:0007669"/>
    <property type="project" value="UniProtKB-KW"/>
</dbReference>
<dbReference type="Pfam" id="PF00037">
    <property type="entry name" value="Fer4"/>
    <property type="match status" value="1"/>
</dbReference>
<accession>A0A1I0U7M3</accession>
<protein>
    <recommendedName>
        <fullName evidence="2">ferredoxin--NADP(+) reductase</fullName>
        <ecNumber evidence="2">1.18.1.2</ecNumber>
    </recommendedName>
</protein>
<evidence type="ECO:0000256" key="6">
    <source>
        <dbReference type="ARBA" id="ARBA00022857"/>
    </source>
</evidence>
<dbReference type="PROSITE" id="PS51379">
    <property type="entry name" value="4FE4S_FER_2"/>
    <property type="match status" value="1"/>
</dbReference>
<evidence type="ECO:0000256" key="9">
    <source>
        <dbReference type="ARBA" id="ARBA00023014"/>
    </source>
</evidence>
<dbReference type="Gene3D" id="3.40.50.720">
    <property type="entry name" value="NAD(P)-binding Rossmann-like Domain"/>
    <property type="match status" value="1"/>
</dbReference>
<dbReference type="Pfam" id="PF07992">
    <property type="entry name" value="Pyr_redox_2"/>
    <property type="match status" value="1"/>
</dbReference>
<dbReference type="Gene3D" id="3.30.70.20">
    <property type="match status" value="1"/>
</dbReference>
<evidence type="ECO:0000256" key="1">
    <source>
        <dbReference type="ARBA" id="ARBA00001974"/>
    </source>
</evidence>
<evidence type="ECO:0000256" key="2">
    <source>
        <dbReference type="ARBA" id="ARBA00013223"/>
    </source>
</evidence>
<keyword evidence="9" id="KW-0411">Iron-sulfur</keyword>
<dbReference type="SUPFAM" id="SSF54862">
    <property type="entry name" value="4Fe-4S ferredoxins"/>
    <property type="match status" value="1"/>
</dbReference>
<keyword evidence="4" id="KW-0479">Metal-binding</keyword>
<dbReference type="PRINTS" id="PR00419">
    <property type="entry name" value="ADXRDTASE"/>
</dbReference>
<dbReference type="GeneID" id="85487137"/>
<name>A0A1I0U7M3_9NOCA</name>
<evidence type="ECO:0000256" key="10">
    <source>
        <dbReference type="ARBA" id="ARBA00047776"/>
    </source>
</evidence>
<sequence length="503" mass="52566">MAFAITQNCCNDASCLSVCPVNCIHPTPDEPDFGTTDLLYIDPRSCIDCGACADACPVDAITRVNRLTPEQQVYADLNADYYRDRPVDNAWGAPRFPLPNIGDVTLDSVAVIGTGPAACYAATAILRQTNARVTFYERLAVPGGLARFGVAPDHLGTRRIGEHFRPLFAHPRVTVRTGVEVGVGTSVDAIRAAHDAVVVAVGADRDRTLPWVEADGPIPFSARTLVGWYTGHPGVAADAVDLRGVRRVVVVGNGNVALDAARILTADPESLVDTEIAPHALAALREADVAEVVVLARRGPEHAAFTRPECQALVSRTEVPVSIAGPGAADAVAALPFSASAAPLADVPVLELADLGRTLESVGHGRRIVFAFGVDPRGLETGDGGGLCLTAQATDGTPVTVDADLVLQAAGYRGAPLPGVPFDEDRGTVRNQDGRVTRADGSVVPRTYVVGWAKRGATGGIGDNKADAEATVDAMIADSVRAGAGSVGRVRRRLPLLPVSRRS</sequence>